<comment type="similarity">
    <text evidence="1 4">Belongs to the N(4)/N(6)-methyltransferase family.</text>
</comment>
<accession>A0A1H0U4Q7</accession>
<dbReference type="Proteomes" id="UP000199497">
    <property type="component" value="Unassembled WGS sequence"/>
</dbReference>
<dbReference type="STRING" id="405564.SAMN04487905_10637"/>
<evidence type="ECO:0000256" key="3">
    <source>
        <dbReference type="ARBA" id="ARBA00022679"/>
    </source>
</evidence>
<dbReference type="PRINTS" id="PR00508">
    <property type="entry name" value="S21N4MTFRASE"/>
</dbReference>
<dbReference type="PANTHER" id="PTHR13370:SF3">
    <property type="entry name" value="TRNA (GUANINE(10)-N2)-METHYLTRANSFERASE HOMOLOG"/>
    <property type="match status" value="1"/>
</dbReference>
<evidence type="ECO:0000256" key="2">
    <source>
        <dbReference type="ARBA" id="ARBA00022603"/>
    </source>
</evidence>
<proteinExistence type="inferred from homology"/>
<reference evidence="7" key="1">
    <citation type="submission" date="2016-10" db="EMBL/GenBank/DDBJ databases">
        <authorList>
            <person name="Varghese N."/>
            <person name="Submissions S."/>
        </authorList>
    </citation>
    <scope>NUCLEOTIDE SEQUENCE [LARGE SCALE GENOMIC DNA]</scope>
    <source>
        <strain evidence="7">DSM 46732</strain>
    </source>
</reference>
<keyword evidence="2 6" id="KW-0489">Methyltransferase</keyword>
<keyword evidence="7" id="KW-1185">Reference proteome</keyword>
<dbReference type="PANTHER" id="PTHR13370">
    <property type="entry name" value="RNA METHYLASE-RELATED"/>
    <property type="match status" value="1"/>
</dbReference>
<evidence type="ECO:0000259" key="5">
    <source>
        <dbReference type="Pfam" id="PF01555"/>
    </source>
</evidence>
<evidence type="ECO:0000256" key="1">
    <source>
        <dbReference type="ARBA" id="ARBA00006594"/>
    </source>
</evidence>
<dbReference type="GO" id="GO:0032259">
    <property type="term" value="P:methylation"/>
    <property type="evidence" value="ECO:0007669"/>
    <property type="project" value="UniProtKB-KW"/>
</dbReference>
<dbReference type="Pfam" id="PF01555">
    <property type="entry name" value="N6_N4_Mtase"/>
    <property type="match status" value="1"/>
</dbReference>
<feature type="domain" description="DNA methylase N-4/N-6" evidence="5">
    <location>
        <begin position="23"/>
        <end position="232"/>
    </location>
</feature>
<organism evidence="6 7">
    <name type="scientific">Actinopolyspora xinjiangensis</name>
    <dbReference type="NCBI Taxonomy" id="405564"/>
    <lineage>
        <taxon>Bacteria</taxon>
        <taxon>Bacillati</taxon>
        <taxon>Actinomycetota</taxon>
        <taxon>Actinomycetes</taxon>
        <taxon>Actinopolysporales</taxon>
        <taxon>Actinopolysporaceae</taxon>
        <taxon>Actinopolyspora</taxon>
    </lineage>
</organism>
<dbReference type="GO" id="GO:0009007">
    <property type="term" value="F:site-specific DNA-methyltransferase (adenine-specific) activity"/>
    <property type="evidence" value="ECO:0007669"/>
    <property type="project" value="TreeGrafter"/>
</dbReference>
<name>A0A1H0U4Q7_9ACTN</name>
<evidence type="ECO:0000313" key="7">
    <source>
        <dbReference type="Proteomes" id="UP000199497"/>
    </source>
</evidence>
<dbReference type="EMBL" id="FNJR01000006">
    <property type="protein sequence ID" value="SDP60975.1"/>
    <property type="molecule type" value="Genomic_DNA"/>
</dbReference>
<dbReference type="InterPro" id="IPR029063">
    <property type="entry name" value="SAM-dependent_MTases_sf"/>
</dbReference>
<evidence type="ECO:0000256" key="4">
    <source>
        <dbReference type="RuleBase" id="RU362026"/>
    </source>
</evidence>
<dbReference type="InterPro" id="IPR002941">
    <property type="entry name" value="DNA_methylase_N4/N6"/>
</dbReference>
<dbReference type="AlphaFoldDB" id="A0A1H0U4Q7"/>
<dbReference type="GO" id="GO:0008170">
    <property type="term" value="F:N-methyltransferase activity"/>
    <property type="evidence" value="ECO:0007669"/>
    <property type="project" value="InterPro"/>
</dbReference>
<dbReference type="Gene3D" id="3.40.50.150">
    <property type="entry name" value="Vaccinia Virus protein VP39"/>
    <property type="match status" value="1"/>
</dbReference>
<keyword evidence="3 6" id="KW-0808">Transferase</keyword>
<dbReference type="SUPFAM" id="SSF53335">
    <property type="entry name" value="S-adenosyl-L-methionine-dependent methyltransferases"/>
    <property type="match status" value="1"/>
</dbReference>
<evidence type="ECO:0000313" key="6">
    <source>
        <dbReference type="EMBL" id="SDP60975.1"/>
    </source>
</evidence>
<dbReference type="InterPro" id="IPR001091">
    <property type="entry name" value="RM_Methyltransferase"/>
</dbReference>
<protein>
    <recommendedName>
        <fullName evidence="4">Methyltransferase</fullName>
        <ecNumber evidence="4">2.1.1.-</ecNumber>
    </recommendedName>
</protein>
<gene>
    <name evidence="6" type="ORF">SAMN04487905_10637</name>
</gene>
<dbReference type="EC" id="2.1.1.-" evidence="4"/>
<dbReference type="InterPro" id="IPR002052">
    <property type="entry name" value="DNA_methylase_N6_adenine_CS"/>
</dbReference>
<dbReference type="PROSITE" id="PS00092">
    <property type="entry name" value="N6_MTASE"/>
    <property type="match status" value="1"/>
</dbReference>
<dbReference type="GO" id="GO:0003677">
    <property type="term" value="F:DNA binding"/>
    <property type="evidence" value="ECO:0007669"/>
    <property type="project" value="InterPro"/>
</dbReference>
<sequence length="248" mass="27200">MPTWELHQRDALAHLASMDTGSVDAVITDPPYSSGGMMRGDRTGNTRVKYTGSKTELPSALDFAGDNRDGHGWAYWMTLWLSEALRVTTVGGALVMFTDWRQLPTATDSIQAGGWVWRGVVPWIKPDARPQRGRFTQSAEFVVWGTAGPRGLVGDTLPGYYHARVPRNNDPGGRHHITEKPLDVMRSLVRICPDGGTVLDPFAGAGTTGRAALLEGRRFIGCEITEHYAEVSRQRIAEAAEPLDHMST</sequence>
<dbReference type="GO" id="GO:0005737">
    <property type="term" value="C:cytoplasm"/>
    <property type="evidence" value="ECO:0007669"/>
    <property type="project" value="TreeGrafter"/>
</dbReference>
<dbReference type="CDD" id="cd02440">
    <property type="entry name" value="AdoMet_MTases"/>
    <property type="match status" value="1"/>
</dbReference>